<evidence type="ECO:0000313" key="1">
    <source>
        <dbReference type="EMBL" id="BBZ08832.1"/>
    </source>
</evidence>
<reference evidence="1 2" key="1">
    <citation type="journal article" date="2019" name="Emerg. Microbes Infect.">
        <title>Comprehensive subspecies identification of 175 nontuberculous mycobacteria species based on 7547 genomic profiles.</title>
        <authorList>
            <person name="Matsumoto Y."/>
            <person name="Kinjo T."/>
            <person name="Motooka D."/>
            <person name="Nabeya D."/>
            <person name="Jung N."/>
            <person name="Uechi K."/>
            <person name="Horii T."/>
            <person name="Iida T."/>
            <person name="Fujita J."/>
            <person name="Nakamura S."/>
        </authorList>
    </citation>
    <scope>NUCLEOTIDE SEQUENCE [LARGE SCALE GENOMIC DNA]</scope>
    <source>
        <strain evidence="1 2">JCM 12405</strain>
    </source>
</reference>
<dbReference type="KEGG" id="mdr:MDOR_30010"/>
<dbReference type="OrthoDB" id="3211555at2"/>
<dbReference type="Proteomes" id="UP000467201">
    <property type="component" value="Chromosome"/>
</dbReference>
<name>A0A7I7VW45_9MYCO</name>
<proteinExistence type="predicted"/>
<accession>A0A7I7VW45</accession>
<evidence type="ECO:0000313" key="2">
    <source>
        <dbReference type="Proteomes" id="UP000467201"/>
    </source>
</evidence>
<protein>
    <submittedName>
        <fullName evidence="1">Uncharacterized protein</fullName>
    </submittedName>
</protein>
<gene>
    <name evidence="1" type="ORF">MDOR_30010</name>
</gene>
<sequence>MMTPSKLSPLDYDSLIYAVGSTGAALDVPLQPVDEKTSTEITMRFFTAASTGDVDGRARCSASVRTRSLPVSFSGLAIAERPFMGAVSAMRM</sequence>
<dbReference type="RefSeq" id="WP_133055514.1">
    <property type="nucleotide sequence ID" value="NZ_AP022605.1"/>
</dbReference>
<dbReference type="EMBL" id="AP022605">
    <property type="protein sequence ID" value="BBZ08832.1"/>
    <property type="molecule type" value="Genomic_DNA"/>
</dbReference>
<organism evidence="1 2">
    <name type="scientific">Mycolicibacterium doricum</name>
    <dbReference type="NCBI Taxonomy" id="126673"/>
    <lineage>
        <taxon>Bacteria</taxon>
        <taxon>Bacillati</taxon>
        <taxon>Actinomycetota</taxon>
        <taxon>Actinomycetes</taxon>
        <taxon>Mycobacteriales</taxon>
        <taxon>Mycobacteriaceae</taxon>
        <taxon>Mycolicibacterium</taxon>
    </lineage>
</organism>
<dbReference type="AlphaFoldDB" id="A0A7I7VW45"/>